<dbReference type="Proteomes" id="UP001266099">
    <property type="component" value="Unassembled WGS sequence"/>
</dbReference>
<evidence type="ECO:0000313" key="5">
    <source>
        <dbReference type="Proteomes" id="UP001266099"/>
    </source>
</evidence>
<gene>
    <name evidence="4" type="ORF">J2S36_001606</name>
</gene>
<dbReference type="PANTHER" id="PTHR35936:SF17">
    <property type="entry name" value="ARGININE-BINDING EXTRACELLULAR PROTEIN ARTP"/>
    <property type="match status" value="1"/>
</dbReference>
<dbReference type="Pfam" id="PF00497">
    <property type="entry name" value="SBP_bac_3"/>
    <property type="match status" value="1"/>
</dbReference>
<protein>
    <submittedName>
        <fullName evidence="4">Lysine transport system substrate-binding protein</fullName>
    </submittedName>
</protein>
<evidence type="ECO:0000256" key="2">
    <source>
        <dbReference type="SAM" id="SignalP"/>
    </source>
</evidence>
<name>A0ABU1T422_9ACTO</name>
<dbReference type="InterPro" id="IPR001638">
    <property type="entry name" value="Solute-binding_3/MltF_N"/>
</dbReference>
<feature type="signal peptide" evidence="2">
    <location>
        <begin position="1"/>
        <end position="22"/>
    </location>
</feature>
<comment type="caution">
    <text evidence="4">The sequence shown here is derived from an EMBL/GenBank/DDBJ whole genome shotgun (WGS) entry which is preliminary data.</text>
</comment>
<dbReference type="PROSITE" id="PS51257">
    <property type="entry name" value="PROKAR_LIPOPROTEIN"/>
    <property type="match status" value="1"/>
</dbReference>
<dbReference type="RefSeq" id="WP_309957247.1">
    <property type="nucleotide sequence ID" value="NZ_JAVDUJ010000001.1"/>
</dbReference>
<evidence type="ECO:0000313" key="4">
    <source>
        <dbReference type="EMBL" id="MDR6940063.1"/>
    </source>
</evidence>
<reference evidence="4 5" key="1">
    <citation type="submission" date="2023-07" db="EMBL/GenBank/DDBJ databases">
        <title>Sequencing the genomes of 1000 actinobacteria strains.</title>
        <authorList>
            <person name="Klenk H.-P."/>
        </authorList>
    </citation>
    <scope>NUCLEOTIDE SEQUENCE [LARGE SCALE GENOMIC DNA]</scope>
    <source>
        <strain evidence="4 5">DSM 15539</strain>
    </source>
</reference>
<accession>A0ABU1T422</accession>
<feature type="chain" id="PRO_5046628646" evidence="2">
    <location>
        <begin position="23"/>
        <end position="293"/>
    </location>
</feature>
<dbReference type="SUPFAM" id="SSF53850">
    <property type="entry name" value="Periplasmic binding protein-like II"/>
    <property type="match status" value="1"/>
</dbReference>
<dbReference type="PANTHER" id="PTHR35936">
    <property type="entry name" value="MEMBRANE-BOUND LYTIC MUREIN TRANSGLYCOSYLASE F"/>
    <property type="match status" value="1"/>
</dbReference>
<dbReference type="EMBL" id="JAVDUJ010000001">
    <property type="protein sequence ID" value="MDR6940063.1"/>
    <property type="molecule type" value="Genomic_DNA"/>
</dbReference>
<keyword evidence="1 2" id="KW-0732">Signal</keyword>
<evidence type="ECO:0000256" key="1">
    <source>
        <dbReference type="ARBA" id="ARBA00022729"/>
    </source>
</evidence>
<dbReference type="SMART" id="SM00062">
    <property type="entry name" value="PBPb"/>
    <property type="match status" value="1"/>
</dbReference>
<sequence length="293" mass="30562">MRRGLAAMTAGILALGISACSATGGNSASNAKSGGTPNASGLIADGKFTIAMEAAYAPYNWEQPDNANAAVKIDNSTGYANGYDVLTAKEIAAANGWELHIVKQDWDSLIPALQAGTIDAVIAGQSMTAQRMEEVDFAGPYLYANIVVLTKAGSQFADAKGISELSGGKVTSQTGTIWYDTLIPQIPDANRLSPAESAPAMLMALQTGQVDYVVTDMPTAQSAVKAYPEMKILNFSDSADNFKVSDEDINIGIAVKKGNTALKDTLNKVLAGKSAADFEKLMVQAVSIAPANE</sequence>
<proteinExistence type="predicted"/>
<feature type="domain" description="Solute-binding protein family 3/N-terminal" evidence="3">
    <location>
        <begin position="47"/>
        <end position="289"/>
    </location>
</feature>
<evidence type="ECO:0000259" key="3">
    <source>
        <dbReference type="SMART" id="SM00062"/>
    </source>
</evidence>
<dbReference type="Gene3D" id="3.40.190.10">
    <property type="entry name" value="Periplasmic binding protein-like II"/>
    <property type="match status" value="2"/>
</dbReference>
<organism evidence="4 5">
    <name type="scientific">Arcanobacterium hippocoleae</name>
    <dbReference type="NCBI Taxonomy" id="149017"/>
    <lineage>
        <taxon>Bacteria</taxon>
        <taxon>Bacillati</taxon>
        <taxon>Actinomycetota</taxon>
        <taxon>Actinomycetes</taxon>
        <taxon>Actinomycetales</taxon>
        <taxon>Actinomycetaceae</taxon>
        <taxon>Arcanobacterium</taxon>
    </lineage>
</organism>
<keyword evidence="5" id="KW-1185">Reference proteome</keyword>